<dbReference type="STRING" id="2018661.A0A2A2J7M4"/>
<keyword evidence="3" id="KW-1185">Reference proteome</keyword>
<gene>
    <name evidence="2" type="ORF">WR25_23285</name>
</gene>
<evidence type="ECO:0000313" key="2">
    <source>
        <dbReference type="EMBL" id="PAV57631.1"/>
    </source>
</evidence>
<dbReference type="AlphaFoldDB" id="A0A2A2J7M4"/>
<feature type="signal peptide" evidence="1">
    <location>
        <begin position="1"/>
        <end position="18"/>
    </location>
</feature>
<dbReference type="PANTHER" id="PTHR35573:SF3">
    <property type="entry name" value="ML DOMAIN-CONTAINING PROTEIN"/>
    <property type="match status" value="1"/>
</dbReference>
<dbReference type="OrthoDB" id="5914298at2759"/>
<dbReference type="EMBL" id="LIAE01010630">
    <property type="protein sequence ID" value="PAV57631.1"/>
    <property type="molecule type" value="Genomic_DNA"/>
</dbReference>
<comment type="caution">
    <text evidence="2">The sequence shown here is derived from an EMBL/GenBank/DDBJ whole genome shotgun (WGS) entry which is preliminary data.</text>
</comment>
<evidence type="ECO:0000256" key="1">
    <source>
        <dbReference type="SAM" id="SignalP"/>
    </source>
</evidence>
<evidence type="ECO:0008006" key="4">
    <source>
        <dbReference type="Google" id="ProtNLM"/>
    </source>
</evidence>
<feature type="chain" id="PRO_5013353573" description="MD-2-related lipid-recognition domain-containing protein" evidence="1">
    <location>
        <begin position="19"/>
        <end position="200"/>
    </location>
</feature>
<accession>A0A2A2J7M4</accession>
<proteinExistence type="predicted"/>
<organism evidence="2 3">
    <name type="scientific">Diploscapter pachys</name>
    <dbReference type="NCBI Taxonomy" id="2018661"/>
    <lineage>
        <taxon>Eukaryota</taxon>
        <taxon>Metazoa</taxon>
        <taxon>Ecdysozoa</taxon>
        <taxon>Nematoda</taxon>
        <taxon>Chromadorea</taxon>
        <taxon>Rhabditida</taxon>
        <taxon>Rhabditina</taxon>
        <taxon>Rhabditomorpha</taxon>
        <taxon>Rhabditoidea</taxon>
        <taxon>Rhabditidae</taxon>
        <taxon>Diploscapter</taxon>
    </lineage>
</organism>
<reference evidence="2 3" key="1">
    <citation type="journal article" date="2017" name="Curr. Biol.">
        <title>Genome architecture and evolution of a unichromosomal asexual nematode.</title>
        <authorList>
            <person name="Fradin H."/>
            <person name="Zegar C."/>
            <person name="Gutwein M."/>
            <person name="Lucas J."/>
            <person name="Kovtun M."/>
            <person name="Corcoran D."/>
            <person name="Baugh L.R."/>
            <person name="Kiontke K."/>
            <person name="Gunsalus K."/>
            <person name="Fitch D.H."/>
            <person name="Piano F."/>
        </authorList>
    </citation>
    <scope>NUCLEOTIDE SEQUENCE [LARGE SCALE GENOMIC DNA]</scope>
    <source>
        <strain evidence="2">PF1309</strain>
    </source>
</reference>
<keyword evidence="1" id="KW-0732">Signal</keyword>
<sequence>MLYYLSLVAVLAFGLVIANPLAPPAKFGDKPFPNGSCPFPNGTDKAIYSYMCADNEQFTITDIQVTDKNSNPIYPVDPRQEFILNLTTYNHGQQIDDNHVKVKIYQYETTYYSKEVCVWADVPTFGLLNNIDGCDFAHNCPLTSGPLFLILPLDLSQFSAIINVLAAYKPYQLEIRMYNYNSGNTKHEEIACVMAQVELS</sequence>
<name>A0A2A2J7M4_9BILA</name>
<protein>
    <recommendedName>
        <fullName evidence="4">MD-2-related lipid-recognition domain-containing protein</fullName>
    </recommendedName>
</protein>
<evidence type="ECO:0000313" key="3">
    <source>
        <dbReference type="Proteomes" id="UP000218231"/>
    </source>
</evidence>
<dbReference type="Proteomes" id="UP000218231">
    <property type="component" value="Unassembled WGS sequence"/>
</dbReference>
<dbReference type="PANTHER" id="PTHR35573">
    <property type="entry name" value="PROTEIN CBG22129"/>
    <property type="match status" value="1"/>
</dbReference>